<dbReference type="InterPro" id="IPR023296">
    <property type="entry name" value="Glyco_hydro_beta-prop_sf"/>
</dbReference>
<keyword evidence="2" id="KW-1185">Reference proteome</keyword>
<evidence type="ECO:0000313" key="2">
    <source>
        <dbReference type="Proteomes" id="UP000283433"/>
    </source>
</evidence>
<gene>
    <name evidence="1" type="ORF">BCY91_04855</name>
</gene>
<dbReference type="Proteomes" id="UP000283433">
    <property type="component" value="Unassembled WGS sequence"/>
</dbReference>
<comment type="caution">
    <text evidence="1">The sequence shown here is derived from an EMBL/GenBank/DDBJ whole genome shotgun (WGS) entry which is preliminary data.</text>
</comment>
<dbReference type="PROSITE" id="PS51257">
    <property type="entry name" value="PROKAR_LIPOPROTEIN"/>
    <property type="match status" value="1"/>
</dbReference>
<accession>A0A419S5S9</accession>
<dbReference type="OrthoDB" id="4410706at2"/>
<organism evidence="1 2">
    <name type="scientific">Pelobium manganitolerans</name>
    <dbReference type="NCBI Taxonomy" id="1842495"/>
    <lineage>
        <taxon>Bacteria</taxon>
        <taxon>Pseudomonadati</taxon>
        <taxon>Bacteroidota</taxon>
        <taxon>Sphingobacteriia</taxon>
        <taxon>Sphingobacteriales</taxon>
        <taxon>Sphingobacteriaceae</taxon>
        <taxon>Pelobium</taxon>
    </lineage>
</organism>
<dbReference type="Gene3D" id="2.115.10.20">
    <property type="entry name" value="Glycosyl hydrolase domain, family 43"/>
    <property type="match status" value="1"/>
</dbReference>
<protein>
    <recommendedName>
        <fullName evidence="3">Glycosyl hydrolase family 32 N-terminal domain-containing protein</fullName>
    </recommendedName>
</protein>
<dbReference type="RefSeq" id="WP_120181709.1">
    <property type="nucleotide sequence ID" value="NZ_MBTA01000023.1"/>
</dbReference>
<reference evidence="1 2" key="1">
    <citation type="submission" date="2016-07" db="EMBL/GenBank/DDBJ databases">
        <title>Genome of Pelobium manganitolerans.</title>
        <authorList>
            <person name="Wu S."/>
            <person name="Wang G."/>
        </authorList>
    </citation>
    <scope>NUCLEOTIDE SEQUENCE [LARGE SCALE GENOMIC DNA]</scope>
    <source>
        <strain evidence="1 2">YS-25</strain>
    </source>
</reference>
<evidence type="ECO:0000313" key="1">
    <source>
        <dbReference type="EMBL" id="RKD16210.1"/>
    </source>
</evidence>
<dbReference type="AlphaFoldDB" id="A0A419S5S9"/>
<proteinExistence type="predicted"/>
<evidence type="ECO:0008006" key="3">
    <source>
        <dbReference type="Google" id="ProtNLM"/>
    </source>
</evidence>
<dbReference type="EMBL" id="MBTA01000023">
    <property type="protein sequence ID" value="RKD16210.1"/>
    <property type="molecule type" value="Genomic_DNA"/>
</dbReference>
<name>A0A419S5S9_9SPHI</name>
<sequence length="378" mass="43820">MPKNKYDWKIIVLLAIFFQVMSACRKDPKVEPDRSPLPVEDVDISDKLPQFNEYKLNLHKLFFANVIEGWLLPDGTFRKPDVSTLGWTHPSVLFFKEKWNNHRYWMAVTPYPGGINQYENPTIFCSDDGVVWKEPIGIVNPIEKAPVEPGYNSDVNLLMDNGVLYCFWRGVSIVDPKTKQRINGRTLLYRSSTDGVHWSDKHVITSWDYQGIDLIAPSVLKQNDNYYCYGVSTGEATPGAYYTNYAIRRTVVKNVDDIKVDKNLGYELVKIYARPWGEGDEPWHLEVKKFKDRWYMLVSTTRNKQYGSGGRLFLGYSTDGLTFTFAHKPLCEITEAYKSSFELYEGKKTGRLNIKLWRSTSAGWAIFFDEFCVDRYFE</sequence>
<dbReference type="SUPFAM" id="SSF75005">
    <property type="entry name" value="Arabinanase/levansucrase/invertase"/>
    <property type="match status" value="1"/>
</dbReference>